<protein>
    <submittedName>
        <fullName evidence="3">DUF5009 domain-containing protein</fullName>
    </submittedName>
</protein>
<feature type="domain" description="DUF5009" evidence="2">
    <location>
        <begin position="8"/>
        <end position="203"/>
    </location>
</feature>
<feature type="transmembrane region" description="Helical" evidence="1">
    <location>
        <begin position="170"/>
        <end position="191"/>
    </location>
</feature>
<keyword evidence="1" id="KW-0812">Transmembrane</keyword>
<feature type="transmembrane region" description="Helical" evidence="1">
    <location>
        <begin position="260"/>
        <end position="281"/>
    </location>
</feature>
<dbReference type="Pfam" id="PF16401">
    <property type="entry name" value="DUF5009"/>
    <property type="match status" value="1"/>
</dbReference>
<reference evidence="3" key="1">
    <citation type="journal article" date="2020" name="mSystems">
        <title>Genome- and Community-Level Interaction Insights into Carbon Utilization and Element Cycling Functions of Hydrothermarchaeota in Hydrothermal Sediment.</title>
        <authorList>
            <person name="Zhou Z."/>
            <person name="Liu Y."/>
            <person name="Xu W."/>
            <person name="Pan J."/>
            <person name="Luo Z.H."/>
            <person name="Li M."/>
        </authorList>
    </citation>
    <scope>NUCLEOTIDE SEQUENCE [LARGE SCALE GENOMIC DNA]</scope>
    <source>
        <strain evidence="3">SpSt-1217</strain>
    </source>
</reference>
<feature type="transmembrane region" description="Helical" evidence="1">
    <location>
        <begin position="78"/>
        <end position="100"/>
    </location>
</feature>
<dbReference type="PANTHER" id="PTHR31061:SF24">
    <property type="entry name" value="LD22376P"/>
    <property type="match status" value="1"/>
</dbReference>
<keyword evidence="1" id="KW-0472">Membrane</keyword>
<dbReference type="PANTHER" id="PTHR31061">
    <property type="entry name" value="LD22376P"/>
    <property type="match status" value="1"/>
</dbReference>
<comment type="caution">
    <text evidence="3">The sequence shown here is derived from an EMBL/GenBank/DDBJ whole genome shotgun (WGS) entry which is preliminary data.</text>
</comment>
<evidence type="ECO:0000259" key="2">
    <source>
        <dbReference type="Pfam" id="PF16401"/>
    </source>
</evidence>
<organism evidence="3">
    <name type="scientific">Mariniphaga anaerophila</name>
    <dbReference type="NCBI Taxonomy" id="1484053"/>
    <lineage>
        <taxon>Bacteria</taxon>
        <taxon>Pseudomonadati</taxon>
        <taxon>Bacteroidota</taxon>
        <taxon>Bacteroidia</taxon>
        <taxon>Marinilabiliales</taxon>
        <taxon>Prolixibacteraceae</taxon>
        <taxon>Mariniphaga</taxon>
    </lineage>
</organism>
<sequence>MKRILTIDIMRGLTLFLMLFVNDLYMKNVPWWLGHTEANFDGMGLADWVFPGFLFMVGMAVPFAVQSRMKKGESTRQVILHIFIRTISLLLIGVLMLNVSRLNSELTGMNKNLWAILMYISVFLIWNLYRDIPKKIVFGLKGLGIAGLIVLVFIFRSGTAEDPGWLTTGWWGILGLIGWGYFATALVYLVAKENLLKTGLFWLLFLALNIFSQLGMLSFLNFLRPVFGVLIGGNTPLLVISGLFFSLILRKTGSEQWKKFVTTGALLGIFMLAVGFVLRNWFIISKIKATPSWGLICTGISMLLFVLLFIMLDVWGKTRWSAVFKPAGQNSLTTYLAPDIIYYTVWMTGFPLLFYKHLESPLLVIAGSLVWAFAMIGFAAL</sequence>
<gene>
    <name evidence="3" type="ORF">ENN90_03410</name>
</gene>
<evidence type="ECO:0000313" key="3">
    <source>
        <dbReference type="EMBL" id="HDR50654.1"/>
    </source>
</evidence>
<feature type="transmembrane region" description="Helical" evidence="1">
    <location>
        <begin position="226"/>
        <end position="248"/>
    </location>
</feature>
<keyword evidence="1" id="KW-1133">Transmembrane helix</keyword>
<evidence type="ECO:0000256" key="1">
    <source>
        <dbReference type="SAM" id="Phobius"/>
    </source>
</evidence>
<feature type="transmembrane region" description="Helical" evidence="1">
    <location>
        <begin position="136"/>
        <end position="158"/>
    </location>
</feature>
<dbReference type="AlphaFoldDB" id="A0A831LL18"/>
<accession>A0A831LL18</accession>
<dbReference type="EMBL" id="DSDK01000195">
    <property type="protein sequence ID" value="HDR50654.1"/>
    <property type="molecule type" value="Genomic_DNA"/>
</dbReference>
<proteinExistence type="predicted"/>
<feature type="transmembrane region" description="Helical" evidence="1">
    <location>
        <begin position="361"/>
        <end position="380"/>
    </location>
</feature>
<feature type="transmembrane region" description="Helical" evidence="1">
    <location>
        <begin position="200"/>
        <end position="220"/>
    </location>
</feature>
<feature type="transmembrane region" description="Helical" evidence="1">
    <location>
        <begin position="336"/>
        <end position="355"/>
    </location>
</feature>
<feature type="transmembrane region" description="Helical" evidence="1">
    <location>
        <begin position="112"/>
        <end position="129"/>
    </location>
</feature>
<feature type="transmembrane region" description="Helical" evidence="1">
    <location>
        <begin position="12"/>
        <end position="33"/>
    </location>
</feature>
<dbReference type="InterPro" id="IPR032176">
    <property type="entry name" value="DUF5009"/>
</dbReference>
<dbReference type="Proteomes" id="UP000886047">
    <property type="component" value="Unassembled WGS sequence"/>
</dbReference>
<feature type="non-terminal residue" evidence="3">
    <location>
        <position position="381"/>
    </location>
</feature>
<name>A0A831LL18_9BACT</name>
<feature type="transmembrane region" description="Helical" evidence="1">
    <location>
        <begin position="293"/>
        <end position="315"/>
    </location>
</feature>
<feature type="transmembrane region" description="Helical" evidence="1">
    <location>
        <begin position="45"/>
        <end position="66"/>
    </location>
</feature>